<keyword evidence="1" id="KW-0413">Isomerase</keyword>
<dbReference type="PANTHER" id="PTHR48100">
    <property type="entry name" value="BROAD-SPECIFICITY PHOSPHATASE YOR283W-RELATED"/>
    <property type="match status" value="1"/>
</dbReference>
<dbReference type="InterPro" id="IPR029033">
    <property type="entry name" value="His_PPase_superfam"/>
</dbReference>
<dbReference type="InterPro" id="IPR050275">
    <property type="entry name" value="PGM_Phosphatase"/>
</dbReference>
<evidence type="ECO:0000313" key="2">
    <source>
        <dbReference type="Proteomes" id="UP001519292"/>
    </source>
</evidence>
<comment type="caution">
    <text evidence="1">The sequence shown here is derived from an EMBL/GenBank/DDBJ whole genome shotgun (WGS) entry which is preliminary data.</text>
</comment>
<protein>
    <submittedName>
        <fullName evidence="1">Phosphoglycerate mutase</fullName>
        <ecNumber evidence="1">5.4.2.12</ecNumber>
    </submittedName>
</protein>
<evidence type="ECO:0000313" key="1">
    <source>
        <dbReference type="EMBL" id="MBP2057790.1"/>
    </source>
</evidence>
<gene>
    <name evidence="1" type="ORF">J2Z60_000962</name>
</gene>
<dbReference type="Gene3D" id="3.40.50.1240">
    <property type="entry name" value="Phosphoglycerate mutase-like"/>
    <property type="match status" value="1"/>
</dbReference>
<proteinExistence type="predicted"/>
<accession>A0ABS4MDM8</accession>
<dbReference type="SUPFAM" id="SSF53254">
    <property type="entry name" value="Phosphoglycerate mutase-like"/>
    <property type="match status" value="1"/>
</dbReference>
<organism evidence="1 2">
    <name type="scientific">Lactobacillus colini</name>
    <dbReference type="NCBI Taxonomy" id="1819254"/>
    <lineage>
        <taxon>Bacteria</taxon>
        <taxon>Bacillati</taxon>
        <taxon>Bacillota</taxon>
        <taxon>Bacilli</taxon>
        <taxon>Lactobacillales</taxon>
        <taxon>Lactobacillaceae</taxon>
        <taxon>Lactobacillus</taxon>
    </lineage>
</organism>
<dbReference type="EMBL" id="JAGGLU010000004">
    <property type="protein sequence ID" value="MBP2057790.1"/>
    <property type="molecule type" value="Genomic_DNA"/>
</dbReference>
<dbReference type="Proteomes" id="UP001519292">
    <property type="component" value="Unassembled WGS sequence"/>
</dbReference>
<dbReference type="SMART" id="SM00855">
    <property type="entry name" value="PGAM"/>
    <property type="match status" value="1"/>
</dbReference>
<sequence length="219" mass="24917">MQLYFVRHGKTKWNLEGRYQGGSGNSPLLPESYVDINKLANYLKGTKFRSFYASPLQRAVTTAVALRDDMGVTVPVVVDDRLKEFNLGDLEGMKFIDAENKYPEQIKAFRYEPDRYDPTGFHGESFEHMIARGEDLINSIVKRYPAHDDKVLLVSHGAALCALIRSLEGYKIADIRKRGGLTNTSLTILETNDEGKSFQEKLWNETSYLDRKISSRDTI</sequence>
<dbReference type="CDD" id="cd07067">
    <property type="entry name" value="HP_PGM_like"/>
    <property type="match status" value="1"/>
</dbReference>
<dbReference type="PANTHER" id="PTHR48100:SF1">
    <property type="entry name" value="HISTIDINE PHOSPHATASE FAMILY PROTEIN-RELATED"/>
    <property type="match status" value="1"/>
</dbReference>
<name>A0ABS4MDM8_9LACO</name>
<reference evidence="1 2" key="1">
    <citation type="submission" date="2021-03" db="EMBL/GenBank/DDBJ databases">
        <title>Genomic Encyclopedia of Type Strains, Phase IV (KMG-IV): sequencing the most valuable type-strain genomes for metagenomic binning, comparative biology and taxonomic classification.</title>
        <authorList>
            <person name="Goeker M."/>
        </authorList>
    </citation>
    <scope>NUCLEOTIDE SEQUENCE [LARGE SCALE GENOMIC DNA]</scope>
    <source>
        <strain evidence="1 2">DSM 101872</strain>
    </source>
</reference>
<dbReference type="RefSeq" id="WP_209686529.1">
    <property type="nucleotide sequence ID" value="NZ_JAGGLU010000004.1"/>
</dbReference>
<dbReference type="Pfam" id="PF00300">
    <property type="entry name" value="His_Phos_1"/>
    <property type="match status" value="1"/>
</dbReference>
<keyword evidence="2" id="KW-1185">Reference proteome</keyword>
<dbReference type="EC" id="5.4.2.12" evidence="1"/>
<dbReference type="GO" id="GO:0004619">
    <property type="term" value="F:phosphoglycerate mutase activity"/>
    <property type="evidence" value="ECO:0007669"/>
    <property type="project" value="UniProtKB-EC"/>
</dbReference>
<dbReference type="InterPro" id="IPR013078">
    <property type="entry name" value="His_Pase_superF_clade-1"/>
</dbReference>